<evidence type="ECO:0000256" key="1">
    <source>
        <dbReference type="ARBA" id="ARBA00004418"/>
    </source>
</evidence>
<dbReference type="Gene3D" id="3.40.190.10">
    <property type="entry name" value="Periplasmic binding protein-like II"/>
    <property type="match status" value="2"/>
</dbReference>
<evidence type="ECO:0000313" key="6">
    <source>
        <dbReference type="EMBL" id="KAB1646905.1"/>
    </source>
</evidence>
<dbReference type="GO" id="GO:0042597">
    <property type="term" value="C:periplasmic space"/>
    <property type="evidence" value="ECO:0007669"/>
    <property type="project" value="UniProtKB-SubCell"/>
</dbReference>
<name>A0A6H9WNS3_9MICO</name>
<evidence type="ECO:0000313" key="7">
    <source>
        <dbReference type="Proteomes" id="UP000431744"/>
    </source>
</evidence>
<dbReference type="Proteomes" id="UP000431744">
    <property type="component" value="Unassembled WGS sequence"/>
</dbReference>
<comment type="subcellular location">
    <subcellularLocation>
        <location evidence="1">Periplasm</location>
    </subcellularLocation>
</comment>
<evidence type="ECO:0000256" key="3">
    <source>
        <dbReference type="ARBA" id="ARBA00022729"/>
    </source>
</evidence>
<evidence type="ECO:0000259" key="5">
    <source>
        <dbReference type="Pfam" id="PF09084"/>
    </source>
</evidence>
<feature type="signal peptide" evidence="4">
    <location>
        <begin position="1"/>
        <end position="34"/>
    </location>
</feature>
<sequence length="344" mass="36017">MEPRTGHIMTTNVTGKLGRAIMTCLAAASLVALAACAGESAQGDNTEPAAEGEPATIRLIIGPVFYEPVRIAEQEGIFEDYNLDVQVMDGNTASENAAQLIAGQADIAMSGGVSVIQGAVEGLGIRAILGATSSDPEVPTSGMVTTPESGIESCADLEGKTVGLQGLNETTHLGTLLCAQEAGIDPSTITFVQLPLPNLNDAVMTGEIDAAYTIGAFYGAGLEAGLIEFATPSNDVLAYGPSVVYAASDDYVEQNGDAVERFQQAMVEAHELGIADNFAKIRDVQREYSQLDPDFIANSIIAGYQTDLYESGLQRTLDGMFEFGFISRAVEIDEVVSPVAPLVP</sequence>
<keyword evidence="7" id="KW-1185">Reference proteome</keyword>
<reference evidence="6 7" key="1">
    <citation type="submission" date="2019-09" db="EMBL/GenBank/DDBJ databases">
        <title>Phylogeny of genus Pseudoclavibacter and closely related genus.</title>
        <authorList>
            <person name="Li Y."/>
        </authorList>
    </citation>
    <scope>NUCLEOTIDE SEQUENCE [LARGE SCALE GENOMIC DNA]</scope>
    <source>
        <strain evidence="6 7">EGI 60007</strain>
    </source>
</reference>
<proteinExistence type="inferred from homology"/>
<evidence type="ECO:0000256" key="2">
    <source>
        <dbReference type="ARBA" id="ARBA00010742"/>
    </source>
</evidence>
<feature type="domain" description="SsuA/THI5-like" evidence="5">
    <location>
        <begin position="69"/>
        <end position="271"/>
    </location>
</feature>
<comment type="caution">
    <text evidence="6">The sequence shown here is derived from an EMBL/GenBank/DDBJ whole genome shotgun (WGS) entry which is preliminary data.</text>
</comment>
<protein>
    <submittedName>
        <fullName evidence="6">ABC transporter substrate-binding protein</fullName>
    </submittedName>
</protein>
<dbReference type="PANTHER" id="PTHR30024:SF47">
    <property type="entry name" value="TAURINE-BINDING PERIPLASMIC PROTEIN"/>
    <property type="match status" value="1"/>
</dbReference>
<dbReference type="Pfam" id="PF09084">
    <property type="entry name" value="NMT1"/>
    <property type="match status" value="1"/>
</dbReference>
<dbReference type="EMBL" id="WBJY01000004">
    <property type="protein sequence ID" value="KAB1646905.1"/>
    <property type="molecule type" value="Genomic_DNA"/>
</dbReference>
<feature type="chain" id="PRO_5039372311" evidence="4">
    <location>
        <begin position="35"/>
        <end position="344"/>
    </location>
</feature>
<keyword evidence="3 4" id="KW-0732">Signal</keyword>
<comment type="similarity">
    <text evidence="2">Belongs to the bacterial solute-binding protein SsuA/TauA family.</text>
</comment>
<dbReference type="AlphaFoldDB" id="A0A6H9WNS3"/>
<accession>A0A6H9WNS3</accession>
<dbReference type="PANTHER" id="PTHR30024">
    <property type="entry name" value="ALIPHATIC SULFONATES-BINDING PROTEIN-RELATED"/>
    <property type="match status" value="1"/>
</dbReference>
<dbReference type="OrthoDB" id="7808807at2"/>
<evidence type="ECO:0000256" key="4">
    <source>
        <dbReference type="SAM" id="SignalP"/>
    </source>
</evidence>
<gene>
    <name evidence="6" type="ORF">F8O04_14370</name>
</gene>
<dbReference type="InterPro" id="IPR015168">
    <property type="entry name" value="SsuA/THI5"/>
</dbReference>
<dbReference type="SUPFAM" id="SSF53850">
    <property type="entry name" value="Periplasmic binding protein-like II"/>
    <property type="match status" value="1"/>
</dbReference>
<organism evidence="6 7">
    <name type="scientific">Pseudoclavibacter endophyticus</name>
    <dbReference type="NCBI Taxonomy" id="1778590"/>
    <lineage>
        <taxon>Bacteria</taxon>
        <taxon>Bacillati</taxon>
        <taxon>Actinomycetota</taxon>
        <taxon>Actinomycetes</taxon>
        <taxon>Micrococcales</taxon>
        <taxon>Microbacteriaceae</taxon>
        <taxon>Pseudoclavibacter</taxon>
    </lineage>
</organism>